<dbReference type="GO" id="GO:0016811">
    <property type="term" value="F:hydrolase activity, acting on carbon-nitrogen (but not peptide) bonds, in linear amides"/>
    <property type="evidence" value="ECO:0007669"/>
    <property type="project" value="TreeGrafter"/>
</dbReference>
<name>F2IH28_FLUTR</name>
<dbReference type="Pfam" id="PF02585">
    <property type="entry name" value="PIG-L"/>
    <property type="match status" value="1"/>
</dbReference>
<protein>
    <submittedName>
        <fullName evidence="1">LmbE family protein</fullName>
    </submittedName>
</protein>
<evidence type="ECO:0000313" key="1">
    <source>
        <dbReference type="EMBL" id="AEA45842.1"/>
    </source>
</evidence>
<dbReference type="Proteomes" id="UP000007463">
    <property type="component" value="Chromosome"/>
</dbReference>
<dbReference type="SUPFAM" id="SSF52317">
    <property type="entry name" value="Class I glutamine amidotransferase-like"/>
    <property type="match status" value="1"/>
</dbReference>
<dbReference type="STRING" id="755732.Fluta_3876"/>
<dbReference type="PANTHER" id="PTHR12993">
    <property type="entry name" value="N-ACETYLGLUCOSAMINYL-PHOSPHATIDYLINOSITOL DE-N-ACETYLASE-RELATED"/>
    <property type="match status" value="1"/>
</dbReference>
<dbReference type="eggNOG" id="COG2120">
    <property type="taxonomic scope" value="Bacteria"/>
</dbReference>
<dbReference type="InterPro" id="IPR024078">
    <property type="entry name" value="LmbE-like_dom_sf"/>
</dbReference>
<dbReference type="InterPro" id="IPR029062">
    <property type="entry name" value="Class_I_gatase-like"/>
</dbReference>
<dbReference type="SUPFAM" id="SSF102588">
    <property type="entry name" value="LmbE-like"/>
    <property type="match status" value="1"/>
</dbReference>
<dbReference type="KEGG" id="fte:Fluta_3876"/>
<dbReference type="InterPro" id="IPR003737">
    <property type="entry name" value="GlcNAc_PI_deacetylase-related"/>
</dbReference>
<proteinExistence type="predicted"/>
<reference evidence="1 2" key="1">
    <citation type="journal article" date="2011" name="Stand. Genomic Sci.">
        <title>Complete genome sequence of the gliding freshwater bacterium Fluviicola taffensis type strain (RW262).</title>
        <authorList>
            <person name="Woyke T."/>
            <person name="Chertkov O."/>
            <person name="Lapidus A."/>
            <person name="Nolan M."/>
            <person name="Lucas S."/>
            <person name="Del Rio T.G."/>
            <person name="Tice H."/>
            <person name="Cheng J.F."/>
            <person name="Tapia R."/>
            <person name="Han C."/>
            <person name="Goodwin L."/>
            <person name="Pitluck S."/>
            <person name="Liolios K."/>
            <person name="Pagani I."/>
            <person name="Ivanova N."/>
            <person name="Huntemann M."/>
            <person name="Mavromatis K."/>
            <person name="Mikhailova N."/>
            <person name="Pati A."/>
            <person name="Chen A."/>
            <person name="Palaniappan K."/>
            <person name="Land M."/>
            <person name="Hauser L."/>
            <person name="Brambilla E.M."/>
            <person name="Rohde M."/>
            <person name="Mwirichia R."/>
            <person name="Sikorski J."/>
            <person name="Tindall B.J."/>
            <person name="Goker M."/>
            <person name="Bristow J."/>
            <person name="Eisen J.A."/>
            <person name="Markowitz V."/>
            <person name="Hugenholtz P."/>
            <person name="Klenk H.P."/>
            <person name="Kyrpides N.C."/>
        </authorList>
    </citation>
    <scope>NUCLEOTIDE SEQUENCE [LARGE SCALE GENOMIC DNA]</scope>
    <source>
        <strain evidence="2">DSM 16823 / RW262 / RW262</strain>
    </source>
</reference>
<organism evidence="1 2">
    <name type="scientific">Fluviicola taffensis (strain DSM 16823 / NCIMB 13979 / RW262)</name>
    <dbReference type="NCBI Taxonomy" id="755732"/>
    <lineage>
        <taxon>Bacteria</taxon>
        <taxon>Pseudomonadati</taxon>
        <taxon>Bacteroidota</taxon>
        <taxon>Flavobacteriia</taxon>
        <taxon>Flavobacteriales</taxon>
        <taxon>Crocinitomicaceae</taxon>
        <taxon>Fluviicola</taxon>
    </lineage>
</organism>
<dbReference type="EMBL" id="CP002542">
    <property type="protein sequence ID" value="AEA45842.1"/>
    <property type="molecule type" value="Genomic_DNA"/>
</dbReference>
<dbReference type="Gene3D" id="3.40.50.10320">
    <property type="entry name" value="LmbE-like"/>
    <property type="match status" value="1"/>
</dbReference>
<dbReference type="AlphaFoldDB" id="F2IH28"/>
<gene>
    <name evidence="1" type="ordered locus">Fluta_3876</name>
</gene>
<dbReference type="OrthoDB" id="9759749at2"/>
<keyword evidence="2" id="KW-1185">Reference proteome</keyword>
<sequence precursor="true">MKHLFLILTFSLGQYIIAQTSPELNSAEILLGMKKLNTVGSVLYVAAHPDDENTRLLGYLAKEKNFRTGYLSLTRGDGGQNLIGKEQGEALGLIRTQELLAARRTDGAEQFFTRANDFGFSKNPEETFTIWNRDSILADVVLTIRRFKPDVIICRFPTTGEGGHGHHTASAILAMEAFDLAADPTKFPEQLKEVEVWQAKRIFWNTFNFGGNNTTSEDQLKLDVGSYNPLLGLNYGEVAANSRSMHKSQGFGSAKQRGENIEYFKLLKGESAGKDLFEGVNSSWKRIATTANLGDLINESISTFDPQHPEKSVSKLDNIYTLLQKLDEKDPNTRYWKKIKLAACQELIMQCAGLWMEAYASEYSSVPGNEINISAQIIARNPSNVTLKSISFIGQTDKKLDLQLTNNKLETIDQKEVLTKSTPYSAPYWLVDPHTVGMYTVNNPSLIGVPENQAAKSVIYHLNIDGIDFNVERGLVFKATDPVKGEVYRPFEILPPATITISDQVFVFNAITPKEVSFVVKANAANIKGTVKVNVPAGWKITIANPLINLVKKGDEQIVKAILTPDKTGKDGQLQASVSIDGTDYAKSITRIEYDHIPYQFILSDATAKIVFLDLKKTGNKIGYIPGAGDNVPACLTQIGYDVTLLTDELLAKEDLSIYSSIVTGVRAYNTNDRMPIYFDKLMAYVHQGGNLIVQYNTNNRIAPMETKIGPYPFTISRDRVTDDNATVEFTNPKHPVLNTPNVITQKDFEGWVQERGIYFATELDSHYETVFSMNDPNEKPSKGSLIIAKHGKGNFVYTGLVFFRELPAGIPGAYRLFVNLLSLPKN</sequence>
<dbReference type="RefSeq" id="WP_013688600.1">
    <property type="nucleotide sequence ID" value="NC_015321.1"/>
</dbReference>
<evidence type="ECO:0000313" key="2">
    <source>
        <dbReference type="Proteomes" id="UP000007463"/>
    </source>
</evidence>
<dbReference type="PANTHER" id="PTHR12993:SF11">
    <property type="entry name" value="N-ACETYLGLUCOSAMINYL-PHOSPHATIDYLINOSITOL DE-N-ACETYLASE"/>
    <property type="match status" value="1"/>
</dbReference>
<reference evidence="2" key="2">
    <citation type="submission" date="2011-02" db="EMBL/GenBank/DDBJ databases">
        <title>The complete genome of Fluviicola taffensis DSM 16823.</title>
        <authorList>
            <consortium name="US DOE Joint Genome Institute (JGI-PGF)"/>
            <person name="Lucas S."/>
            <person name="Copeland A."/>
            <person name="Lapidus A."/>
            <person name="Bruce D."/>
            <person name="Goodwin L."/>
            <person name="Pitluck S."/>
            <person name="Kyrpides N."/>
            <person name="Mavromatis K."/>
            <person name="Ivanova N."/>
            <person name="Mikhailova N."/>
            <person name="Pagani I."/>
            <person name="Chertkov O."/>
            <person name="Detter J.C."/>
            <person name="Han C."/>
            <person name="Tapia R."/>
            <person name="Land M."/>
            <person name="Hauser L."/>
            <person name="Markowitz V."/>
            <person name="Cheng J.-F."/>
            <person name="Hugenholtz P."/>
            <person name="Woyke T."/>
            <person name="Wu D."/>
            <person name="Tindall B."/>
            <person name="Pomrenke H.G."/>
            <person name="Brambilla E."/>
            <person name="Klenk H.-P."/>
            <person name="Eisen J.A."/>
        </authorList>
    </citation>
    <scope>NUCLEOTIDE SEQUENCE [LARGE SCALE GENOMIC DNA]</scope>
    <source>
        <strain evidence="2">DSM 16823 / RW262 / RW262</strain>
    </source>
</reference>
<dbReference type="HOGENOM" id="CLU_347750_0_0_10"/>
<accession>F2IH28</accession>